<keyword evidence="1" id="KW-0732">Signal</keyword>
<dbReference type="OrthoDB" id="3026402at2759"/>
<sequence length="94" mass="9807">MPNILLSQSNCQWSSPRMKFAFAAILSVLAIFQASAMPNPQASEPASICTLLSNRIPCPSGFHCCPLIVTSASTALGAVGTCRPVEIACPNGNN</sequence>
<evidence type="ECO:0000256" key="1">
    <source>
        <dbReference type="SAM" id="SignalP"/>
    </source>
</evidence>
<proteinExistence type="predicted"/>
<keyword evidence="3" id="KW-1185">Reference proteome</keyword>
<dbReference type="EMBL" id="KN817541">
    <property type="protein sequence ID" value="KJA23680.1"/>
    <property type="molecule type" value="Genomic_DNA"/>
</dbReference>
<name>A0A0D2PW45_HYPSF</name>
<reference evidence="3" key="1">
    <citation type="submission" date="2014-04" db="EMBL/GenBank/DDBJ databases">
        <title>Evolutionary Origins and Diversification of the Mycorrhizal Mutualists.</title>
        <authorList>
            <consortium name="DOE Joint Genome Institute"/>
            <consortium name="Mycorrhizal Genomics Consortium"/>
            <person name="Kohler A."/>
            <person name="Kuo A."/>
            <person name="Nagy L.G."/>
            <person name="Floudas D."/>
            <person name="Copeland A."/>
            <person name="Barry K.W."/>
            <person name="Cichocki N."/>
            <person name="Veneault-Fourrey C."/>
            <person name="LaButti K."/>
            <person name="Lindquist E.A."/>
            <person name="Lipzen A."/>
            <person name="Lundell T."/>
            <person name="Morin E."/>
            <person name="Murat C."/>
            <person name="Riley R."/>
            <person name="Ohm R."/>
            <person name="Sun H."/>
            <person name="Tunlid A."/>
            <person name="Henrissat B."/>
            <person name="Grigoriev I.V."/>
            <person name="Hibbett D.S."/>
            <person name="Martin F."/>
        </authorList>
    </citation>
    <scope>NUCLEOTIDE SEQUENCE [LARGE SCALE GENOMIC DNA]</scope>
    <source>
        <strain evidence="3">FD-334 SS-4</strain>
    </source>
</reference>
<dbReference type="Proteomes" id="UP000054270">
    <property type="component" value="Unassembled WGS sequence"/>
</dbReference>
<dbReference type="AlphaFoldDB" id="A0A0D2PW45"/>
<evidence type="ECO:0000313" key="2">
    <source>
        <dbReference type="EMBL" id="KJA23680.1"/>
    </source>
</evidence>
<evidence type="ECO:0000313" key="3">
    <source>
        <dbReference type="Proteomes" id="UP000054270"/>
    </source>
</evidence>
<evidence type="ECO:0008006" key="4">
    <source>
        <dbReference type="Google" id="ProtNLM"/>
    </source>
</evidence>
<accession>A0A0D2PW45</accession>
<protein>
    <recommendedName>
        <fullName evidence="4">Hydrophobin</fullName>
    </recommendedName>
</protein>
<organism evidence="2 3">
    <name type="scientific">Hypholoma sublateritium (strain FD-334 SS-4)</name>
    <dbReference type="NCBI Taxonomy" id="945553"/>
    <lineage>
        <taxon>Eukaryota</taxon>
        <taxon>Fungi</taxon>
        <taxon>Dikarya</taxon>
        <taxon>Basidiomycota</taxon>
        <taxon>Agaricomycotina</taxon>
        <taxon>Agaricomycetes</taxon>
        <taxon>Agaricomycetidae</taxon>
        <taxon>Agaricales</taxon>
        <taxon>Agaricineae</taxon>
        <taxon>Strophariaceae</taxon>
        <taxon>Hypholoma</taxon>
    </lineage>
</organism>
<feature type="chain" id="PRO_5002249804" description="Hydrophobin" evidence="1">
    <location>
        <begin position="37"/>
        <end position="94"/>
    </location>
</feature>
<gene>
    <name evidence="2" type="ORF">HYPSUDRAFT_39522</name>
</gene>
<feature type="signal peptide" evidence="1">
    <location>
        <begin position="1"/>
        <end position="36"/>
    </location>
</feature>